<dbReference type="OrthoDB" id="982307at2"/>
<evidence type="ECO:0000313" key="2">
    <source>
        <dbReference type="EMBL" id="OEK04191.1"/>
    </source>
</evidence>
<dbReference type="EMBL" id="MDGQ01000005">
    <property type="protein sequence ID" value="OEK04191.1"/>
    <property type="molecule type" value="Genomic_DNA"/>
</dbReference>
<sequence>MDTDKILKELKEKIDELVGQAKDASEEVREEMEETIEALKKQREKLEEKMVDFKTKNEPKIEEAKHHLKVAGEEIGKAFEKLFRKGPSAHEEK</sequence>
<dbReference type="STRING" id="1563681.BFP71_11955"/>
<dbReference type="RefSeq" id="WP_069835696.1">
    <property type="nucleotide sequence ID" value="NZ_MDGQ01000005.1"/>
</dbReference>
<dbReference type="Proteomes" id="UP000095552">
    <property type="component" value="Unassembled WGS sequence"/>
</dbReference>
<proteinExistence type="predicted"/>
<keyword evidence="3" id="KW-1185">Reference proteome</keyword>
<feature type="coiled-coil region" evidence="1">
    <location>
        <begin position="7"/>
        <end position="56"/>
    </location>
</feature>
<keyword evidence="1" id="KW-0175">Coiled coil</keyword>
<dbReference type="SUPFAM" id="SSF58113">
    <property type="entry name" value="Apolipoprotein A-I"/>
    <property type="match status" value="1"/>
</dbReference>
<evidence type="ECO:0000313" key="3">
    <source>
        <dbReference type="Proteomes" id="UP000095552"/>
    </source>
</evidence>
<name>A0A1E5SYJ8_9BACT</name>
<reference evidence="2 3" key="1">
    <citation type="submission" date="2016-08" db="EMBL/GenBank/DDBJ databases">
        <title>Draft genome of Fabibacter sp. strain SK-8.</title>
        <authorList>
            <person name="Wong S.-K."/>
            <person name="Hamasaki K."/>
            <person name="Yoshizawa S."/>
        </authorList>
    </citation>
    <scope>NUCLEOTIDE SEQUENCE [LARGE SCALE GENOMIC DNA]</scope>
    <source>
        <strain evidence="2 3">SK-8</strain>
    </source>
</reference>
<dbReference type="Gene3D" id="1.20.120.20">
    <property type="entry name" value="Apolipoprotein"/>
    <property type="match status" value="1"/>
</dbReference>
<gene>
    <name evidence="2" type="ORF">BFP71_11955</name>
</gene>
<comment type="caution">
    <text evidence="2">The sequence shown here is derived from an EMBL/GenBank/DDBJ whole genome shotgun (WGS) entry which is preliminary data.</text>
</comment>
<organism evidence="2 3">
    <name type="scientific">Roseivirga misakiensis</name>
    <dbReference type="NCBI Taxonomy" id="1563681"/>
    <lineage>
        <taxon>Bacteria</taxon>
        <taxon>Pseudomonadati</taxon>
        <taxon>Bacteroidota</taxon>
        <taxon>Cytophagia</taxon>
        <taxon>Cytophagales</taxon>
        <taxon>Roseivirgaceae</taxon>
        <taxon>Roseivirga</taxon>
    </lineage>
</organism>
<evidence type="ECO:0000256" key="1">
    <source>
        <dbReference type="SAM" id="Coils"/>
    </source>
</evidence>
<dbReference type="AlphaFoldDB" id="A0A1E5SYJ8"/>
<accession>A0A1E5SYJ8</accession>
<protein>
    <submittedName>
        <fullName evidence="2">Uncharacterized protein</fullName>
    </submittedName>
</protein>